<dbReference type="InterPro" id="IPR050271">
    <property type="entry name" value="UDP-glycosyltransferase"/>
</dbReference>
<keyword evidence="5" id="KW-0812">Transmembrane</keyword>
<dbReference type="GO" id="GO:0015020">
    <property type="term" value="F:glucuronosyltransferase activity"/>
    <property type="evidence" value="ECO:0007669"/>
    <property type="project" value="UniProtKB-EC"/>
</dbReference>
<evidence type="ECO:0000256" key="2">
    <source>
        <dbReference type="ARBA" id="ARBA00022676"/>
    </source>
</evidence>
<reference evidence="6" key="1">
    <citation type="submission" date="2013-07" db="EMBL/GenBank/DDBJ databases">
        <title>Midgut Transcriptome Profiling of Anoplphora glabripennis, a Lignocellulose Degrading, Wood-Boring Cerambycid.</title>
        <authorList>
            <person name="Scully E.D."/>
            <person name="Hoover K."/>
            <person name="Carlson J.E."/>
            <person name="Tien M."/>
            <person name="Geib S.M."/>
        </authorList>
    </citation>
    <scope>NUCLEOTIDE SEQUENCE</scope>
</reference>
<dbReference type="InterPro" id="IPR035595">
    <property type="entry name" value="UDP_glycos_trans_CS"/>
</dbReference>
<dbReference type="InterPro" id="IPR002213">
    <property type="entry name" value="UDP_glucos_trans"/>
</dbReference>
<keyword evidence="2 4" id="KW-0328">Glycosyltransferase</keyword>
<comment type="similarity">
    <text evidence="1 4">Belongs to the UDP-glycosyltransferase family.</text>
</comment>
<comment type="catalytic activity">
    <reaction evidence="5">
        <text>glucuronate acceptor + UDP-alpha-D-glucuronate = acceptor beta-D-glucuronoside + UDP + H(+)</text>
        <dbReference type="Rhea" id="RHEA:21032"/>
        <dbReference type="ChEBI" id="CHEBI:15378"/>
        <dbReference type="ChEBI" id="CHEBI:58052"/>
        <dbReference type="ChEBI" id="CHEBI:58223"/>
        <dbReference type="ChEBI" id="CHEBI:132367"/>
        <dbReference type="ChEBI" id="CHEBI:132368"/>
        <dbReference type="EC" id="2.4.1.17"/>
    </reaction>
</comment>
<proteinExistence type="inferred from homology"/>
<evidence type="ECO:0000256" key="3">
    <source>
        <dbReference type="ARBA" id="ARBA00022679"/>
    </source>
</evidence>
<evidence type="ECO:0000313" key="6">
    <source>
        <dbReference type="EMBL" id="JAB67817.1"/>
    </source>
</evidence>
<evidence type="ECO:0000256" key="5">
    <source>
        <dbReference type="RuleBase" id="RU362059"/>
    </source>
</evidence>
<comment type="subcellular location">
    <subcellularLocation>
        <location evidence="5">Membrane</location>
        <topology evidence="5">Single-pass membrane protein</topology>
    </subcellularLocation>
</comment>
<dbReference type="EC" id="2.4.1.17" evidence="5"/>
<dbReference type="FunFam" id="3.40.50.2000:FF:000050">
    <property type="entry name" value="UDP-glucuronosyltransferase"/>
    <property type="match status" value="1"/>
</dbReference>
<evidence type="ECO:0000256" key="4">
    <source>
        <dbReference type="RuleBase" id="RU003718"/>
    </source>
</evidence>
<sequence>MCKLIILIFVTTINFINGAKILGVFPSPGYSQFILGEVLMTELARRGHDVTMISAYKPREELKNYRTILADDMVNKPQRDLFPREREHFINRIRSVHNLGYLVTENALTNSGVQNLIHSNETFDLVILEQFLNEAHMAFGSHFNAPIVLFSSIGISEWNSHLIGDIRLPSIVPVTKTHYTDHMSFFQRLFNSIVNVCDILYRELVSYPIHQEYIDKYFPKKMNLRDIIYNASLMLLNSHVSTTQPASLTTAVIEIGGFHVSSKKLPEDIQKFLDEAENGAILFSMGSNLNISNLPLTTLDNIMEMFSKMKQRVLLKYEDINLKNKPSNVLISKWLPQSDILEHRSLVAFVTHGGLLSVTEAVFHGVPMVGIPIFGDQRMNVARCVRKGIAVHLPFQELTAFNLHQALVKVLENREYQDNSRRNANIMRDRPVRPLNWAMYWIEYVLRHNGAIHLRNASLELYWFQLYLIDVIIFLMVSLILMYYLIAKRQRIKGFHPQVTQNTNAKKLRKKNKLKKY</sequence>
<keyword evidence="3 4" id="KW-0808">Transferase</keyword>
<name>V5H0N4_ANOGL</name>
<dbReference type="SUPFAM" id="SSF53756">
    <property type="entry name" value="UDP-Glycosyltransferase/glycogen phosphorylase"/>
    <property type="match status" value="1"/>
</dbReference>
<dbReference type="PROSITE" id="PS00375">
    <property type="entry name" value="UDPGT"/>
    <property type="match status" value="1"/>
</dbReference>
<dbReference type="CDD" id="cd03784">
    <property type="entry name" value="GT1_Gtf-like"/>
    <property type="match status" value="1"/>
</dbReference>
<organism evidence="6">
    <name type="scientific">Anoplophora glabripennis</name>
    <name type="common">Asian longhorn beetle</name>
    <name type="synonym">Anoplophora nobilis</name>
    <dbReference type="NCBI Taxonomy" id="217634"/>
    <lineage>
        <taxon>Eukaryota</taxon>
        <taxon>Metazoa</taxon>
        <taxon>Ecdysozoa</taxon>
        <taxon>Arthropoda</taxon>
        <taxon>Hexapoda</taxon>
        <taxon>Insecta</taxon>
        <taxon>Pterygota</taxon>
        <taxon>Neoptera</taxon>
        <taxon>Endopterygota</taxon>
        <taxon>Coleoptera</taxon>
        <taxon>Polyphaga</taxon>
        <taxon>Cucujiformia</taxon>
        <taxon>Chrysomeloidea</taxon>
        <taxon>Cerambycidae</taxon>
        <taxon>Lamiinae</taxon>
        <taxon>Lamiini</taxon>
        <taxon>Anoplophora</taxon>
    </lineage>
</organism>
<keyword evidence="5" id="KW-1133">Transmembrane helix</keyword>
<dbReference type="EMBL" id="GALX01000649">
    <property type="protein sequence ID" value="JAB67817.1"/>
    <property type="molecule type" value="Transcribed_RNA"/>
</dbReference>
<dbReference type="GO" id="GO:0016020">
    <property type="term" value="C:membrane"/>
    <property type="evidence" value="ECO:0007669"/>
    <property type="project" value="UniProtKB-SubCell"/>
</dbReference>
<feature type="signal peptide" evidence="5">
    <location>
        <begin position="1"/>
        <end position="18"/>
    </location>
</feature>
<feature type="transmembrane region" description="Helical" evidence="5">
    <location>
        <begin position="462"/>
        <end position="486"/>
    </location>
</feature>
<protein>
    <recommendedName>
        <fullName evidence="5">UDP-glucuronosyltransferase</fullName>
        <ecNumber evidence="5">2.4.1.17</ecNumber>
    </recommendedName>
</protein>
<gene>
    <name evidence="6" type="primary">UD2A3</name>
</gene>
<accession>V5H0N4</accession>
<keyword evidence="5" id="KW-0472">Membrane</keyword>
<dbReference type="PANTHER" id="PTHR48043">
    <property type="entry name" value="EG:EG0003.4 PROTEIN-RELATED"/>
    <property type="match status" value="1"/>
</dbReference>
<dbReference type="Pfam" id="PF00201">
    <property type="entry name" value="UDPGT"/>
    <property type="match status" value="1"/>
</dbReference>
<feature type="chain" id="PRO_5005148806" description="UDP-glucuronosyltransferase" evidence="5">
    <location>
        <begin position="19"/>
        <end position="517"/>
    </location>
</feature>
<keyword evidence="5" id="KW-0732">Signal</keyword>
<dbReference type="PANTHER" id="PTHR48043:SF159">
    <property type="entry name" value="EG:EG0003.4 PROTEIN-RELATED"/>
    <property type="match status" value="1"/>
</dbReference>
<evidence type="ECO:0000256" key="1">
    <source>
        <dbReference type="ARBA" id="ARBA00009995"/>
    </source>
</evidence>
<dbReference type="AlphaFoldDB" id="V5H0N4"/>
<dbReference type="Gene3D" id="3.40.50.2000">
    <property type="entry name" value="Glycogen Phosphorylase B"/>
    <property type="match status" value="1"/>
</dbReference>